<dbReference type="AlphaFoldDB" id="A0A841IVT9"/>
<dbReference type="Pfam" id="PF13144">
    <property type="entry name" value="ChapFlgA"/>
    <property type="match status" value="1"/>
</dbReference>
<dbReference type="GO" id="GO:0042597">
    <property type="term" value="C:periplasmic space"/>
    <property type="evidence" value="ECO:0007669"/>
    <property type="project" value="UniProtKB-SubCell"/>
</dbReference>
<proteinExistence type="inferred from homology"/>
<keyword evidence="1" id="KW-0574">Periplasm</keyword>
<accession>A0A841IVT9</accession>
<dbReference type="GO" id="GO:0044780">
    <property type="term" value="P:bacterial-type flagellum assembly"/>
    <property type="evidence" value="ECO:0007669"/>
    <property type="project" value="InterPro"/>
</dbReference>
<protein>
    <recommendedName>
        <fullName evidence="1">Flagella basal body P-ring formation protein FlgA</fullName>
    </recommendedName>
</protein>
<dbReference type="InterPro" id="IPR039246">
    <property type="entry name" value="Flagellar_FlgA"/>
</dbReference>
<dbReference type="InterPro" id="IPR017585">
    <property type="entry name" value="SAF_FlgA"/>
</dbReference>
<feature type="domain" description="Flagella basal body P-ring formation protein FlgA SAF" evidence="2">
    <location>
        <begin position="30"/>
        <end position="147"/>
    </location>
</feature>
<dbReference type="CDD" id="cd11614">
    <property type="entry name" value="SAF_CpaB_FlgA_like"/>
    <property type="match status" value="1"/>
</dbReference>
<dbReference type="Gene3D" id="2.30.30.760">
    <property type="match status" value="1"/>
</dbReference>
<sequence>MLLVLGAGALAFFAQGRAQDVPVGQAQADVLVRPVARGAVLQVEDFERRTLPPMAARVALRAVDIAGQEARRALPAGTTVRSGDVGAPLLVRRGDLVTLEVRSGALRISAPGRALGDGASGAAVRAVNLSTSRTLDGRVSGSGMIAVTAP</sequence>
<comment type="subcellular location">
    <subcellularLocation>
        <location evidence="1">Periplasm</location>
    </subcellularLocation>
</comment>
<evidence type="ECO:0000256" key="1">
    <source>
        <dbReference type="RuleBase" id="RU362063"/>
    </source>
</evidence>
<reference evidence="3 4" key="1">
    <citation type="submission" date="2020-08" db="EMBL/GenBank/DDBJ databases">
        <title>Genomic Encyclopedia of Type Strains, Phase IV (KMG-IV): sequencing the most valuable type-strain genomes for metagenomic binning, comparative biology and taxonomic classification.</title>
        <authorList>
            <person name="Goeker M."/>
        </authorList>
    </citation>
    <scope>NUCLEOTIDE SEQUENCE [LARGE SCALE GENOMIC DNA]</scope>
    <source>
        <strain evidence="3 4">DSM 102255</strain>
    </source>
</reference>
<organism evidence="3 4">
    <name type="scientific">Sphingobium subterraneum</name>
    <dbReference type="NCBI Taxonomy" id="627688"/>
    <lineage>
        <taxon>Bacteria</taxon>
        <taxon>Pseudomonadati</taxon>
        <taxon>Pseudomonadota</taxon>
        <taxon>Alphaproteobacteria</taxon>
        <taxon>Sphingomonadales</taxon>
        <taxon>Sphingomonadaceae</taxon>
        <taxon>Sphingobium</taxon>
    </lineage>
</organism>
<keyword evidence="3" id="KW-0969">Cilium</keyword>
<keyword evidence="4" id="KW-1185">Reference proteome</keyword>
<keyword evidence="3" id="KW-0966">Cell projection</keyword>
<gene>
    <name evidence="3" type="ORF">FHS92_000474</name>
</gene>
<evidence type="ECO:0000313" key="4">
    <source>
        <dbReference type="Proteomes" id="UP000552700"/>
    </source>
</evidence>
<dbReference type="PANTHER" id="PTHR36307:SF1">
    <property type="entry name" value="FLAGELLA BASAL BODY P-RING FORMATION PROTEIN FLGA"/>
    <property type="match status" value="1"/>
</dbReference>
<dbReference type="EMBL" id="JACIJP010000001">
    <property type="protein sequence ID" value="MBB6122767.1"/>
    <property type="molecule type" value="Genomic_DNA"/>
</dbReference>
<keyword evidence="3" id="KW-0282">Flagellum</keyword>
<dbReference type="NCBIfam" id="TIGR03170">
    <property type="entry name" value="flgA_cterm"/>
    <property type="match status" value="1"/>
</dbReference>
<keyword evidence="1" id="KW-1005">Bacterial flagellum biogenesis</keyword>
<name>A0A841IVT9_9SPHN</name>
<comment type="similarity">
    <text evidence="1">Belongs to the FlgA family.</text>
</comment>
<dbReference type="Proteomes" id="UP000552700">
    <property type="component" value="Unassembled WGS sequence"/>
</dbReference>
<evidence type="ECO:0000313" key="3">
    <source>
        <dbReference type="EMBL" id="MBB6122767.1"/>
    </source>
</evidence>
<evidence type="ECO:0000259" key="2">
    <source>
        <dbReference type="Pfam" id="PF13144"/>
    </source>
</evidence>
<dbReference type="PANTHER" id="PTHR36307">
    <property type="entry name" value="FLAGELLA BASAL BODY P-RING FORMATION PROTEIN FLGA"/>
    <property type="match status" value="1"/>
</dbReference>
<comment type="caution">
    <text evidence="3">The sequence shown here is derived from an EMBL/GenBank/DDBJ whole genome shotgun (WGS) entry which is preliminary data.</text>
</comment>
<comment type="function">
    <text evidence="1">Involved in the assembly process of the P-ring formation. It may associate with FlgF on the rod constituting a structure essential for the P-ring assembly or may act as a modulator protein for the P-ring assembly.</text>
</comment>